<dbReference type="PANTHER" id="PTHR33048:SF47">
    <property type="entry name" value="INTEGRAL MEMBRANE PROTEIN-RELATED"/>
    <property type="match status" value="1"/>
</dbReference>
<feature type="transmembrane region" description="Helical" evidence="7">
    <location>
        <begin position="265"/>
        <end position="284"/>
    </location>
</feature>
<dbReference type="InterPro" id="IPR049326">
    <property type="entry name" value="Rhodopsin_dom_fungi"/>
</dbReference>
<dbReference type="AlphaFoldDB" id="A0A6A5UKQ0"/>
<dbReference type="EMBL" id="ML976765">
    <property type="protein sequence ID" value="KAF1965308.1"/>
    <property type="molecule type" value="Genomic_DNA"/>
</dbReference>
<organism evidence="9 10">
    <name type="scientific">Bimuria novae-zelandiae CBS 107.79</name>
    <dbReference type="NCBI Taxonomy" id="1447943"/>
    <lineage>
        <taxon>Eukaryota</taxon>
        <taxon>Fungi</taxon>
        <taxon>Dikarya</taxon>
        <taxon>Ascomycota</taxon>
        <taxon>Pezizomycotina</taxon>
        <taxon>Dothideomycetes</taxon>
        <taxon>Pleosporomycetidae</taxon>
        <taxon>Pleosporales</taxon>
        <taxon>Massarineae</taxon>
        <taxon>Didymosphaeriaceae</taxon>
        <taxon>Bimuria</taxon>
    </lineage>
</organism>
<feature type="transmembrane region" description="Helical" evidence="7">
    <location>
        <begin position="18"/>
        <end position="37"/>
    </location>
</feature>
<evidence type="ECO:0000256" key="5">
    <source>
        <dbReference type="ARBA" id="ARBA00038359"/>
    </source>
</evidence>
<keyword evidence="4 7" id="KW-0472">Membrane</keyword>
<dbReference type="GO" id="GO:0016020">
    <property type="term" value="C:membrane"/>
    <property type="evidence" value="ECO:0007669"/>
    <property type="project" value="UniProtKB-SubCell"/>
</dbReference>
<gene>
    <name evidence="9" type="ORF">BU23DRAFT_604310</name>
</gene>
<name>A0A6A5UKQ0_9PLEO</name>
<protein>
    <recommendedName>
        <fullName evidence="8">Rhodopsin domain-containing protein</fullName>
    </recommendedName>
</protein>
<evidence type="ECO:0000256" key="4">
    <source>
        <dbReference type="ARBA" id="ARBA00023136"/>
    </source>
</evidence>
<feature type="transmembrane region" description="Helical" evidence="7">
    <location>
        <begin position="49"/>
        <end position="70"/>
    </location>
</feature>
<proteinExistence type="inferred from homology"/>
<keyword evidence="3 7" id="KW-1133">Transmembrane helix</keyword>
<feature type="transmembrane region" description="Helical" evidence="7">
    <location>
        <begin position="139"/>
        <end position="162"/>
    </location>
</feature>
<dbReference type="OrthoDB" id="444631at2759"/>
<keyword evidence="2 7" id="KW-0812">Transmembrane</keyword>
<feature type="region of interest" description="Disordered" evidence="6">
    <location>
        <begin position="321"/>
        <end position="355"/>
    </location>
</feature>
<sequence length="383" mass="43410">MADDSVPPVFISRSIQGALLWVELAFCIGFVGFRTFIQYQHNKKLFSNDYVILFALFCHVGSAIISQLMIPPMYELEALKSILAVGGIPPANAQDRAMLYLKYQFAVLITLWTTLWSVKLSLLLFFWRLFDSLQTRMRIFWYIMLFVTASTYIITIFMQLFACGAPSTFFKFGPEGCSSQRDIYLSNLVFLFSAGSDIAVDALLLLIPFPLLWKLQVNQRRKIILATIFLLPLLPITFGILRLVFCNPTTGSVNVIKFTFYHMLENTAAIITACLPSMRLFFFLNKTGNKTRSSEPYAGGYRVGNGYSISRARAMFSGTMSRNDTKGVIPLENMDEGRDTETPRRDSDESQSRILHKGAMVTREYSVTAPSNESDVENCKRGW</sequence>
<evidence type="ECO:0000313" key="10">
    <source>
        <dbReference type="Proteomes" id="UP000800036"/>
    </source>
</evidence>
<comment type="similarity">
    <text evidence="5">Belongs to the SAT4 family.</text>
</comment>
<accession>A0A6A5UKQ0</accession>
<feature type="domain" description="Rhodopsin" evidence="8">
    <location>
        <begin position="34"/>
        <end position="281"/>
    </location>
</feature>
<evidence type="ECO:0000256" key="6">
    <source>
        <dbReference type="SAM" id="MobiDB-lite"/>
    </source>
</evidence>
<feature type="transmembrane region" description="Helical" evidence="7">
    <location>
        <begin position="105"/>
        <end position="127"/>
    </location>
</feature>
<evidence type="ECO:0000313" key="9">
    <source>
        <dbReference type="EMBL" id="KAF1965308.1"/>
    </source>
</evidence>
<evidence type="ECO:0000256" key="2">
    <source>
        <dbReference type="ARBA" id="ARBA00022692"/>
    </source>
</evidence>
<dbReference type="InterPro" id="IPR052337">
    <property type="entry name" value="SAT4-like"/>
</dbReference>
<keyword evidence="10" id="KW-1185">Reference proteome</keyword>
<feature type="transmembrane region" description="Helical" evidence="7">
    <location>
        <begin position="188"/>
        <end position="211"/>
    </location>
</feature>
<dbReference type="Pfam" id="PF20684">
    <property type="entry name" value="Fung_rhodopsin"/>
    <property type="match status" value="1"/>
</dbReference>
<evidence type="ECO:0000256" key="1">
    <source>
        <dbReference type="ARBA" id="ARBA00004141"/>
    </source>
</evidence>
<evidence type="ECO:0000256" key="3">
    <source>
        <dbReference type="ARBA" id="ARBA00022989"/>
    </source>
</evidence>
<dbReference type="Proteomes" id="UP000800036">
    <property type="component" value="Unassembled WGS sequence"/>
</dbReference>
<evidence type="ECO:0000259" key="8">
    <source>
        <dbReference type="Pfam" id="PF20684"/>
    </source>
</evidence>
<comment type="subcellular location">
    <subcellularLocation>
        <location evidence="1">Membrane</location>
        <topology evidence="1">Multi-pass membrane protein</topology>
    </subcellularLocation>
</comment>
<evidence type="ECO:0000256" key="7">
    <source>
        <dbReference type="SAM" id="Phobius"/>
    </source>
</evidence>
<feature type="compositionally biased region" description="Basic and acidic residues" evidence="6">
    <location>
        <begin position="335"/>
        <end position="351"/>
    </location>
</feature>
<dbReference type="PANTHER" id="PTHR33048">
    <property type="entry name" value="PTH11-LIKE INTEGRAL MEMBRANE PROTEIN (AFU_ORTHOLOGUE AFUA_5G11245)"/>
    <property type="match status" value="1"/>
</dbReference>
<feature type="transmembrane region" description="Helical" evidence="7">
    <location>
        <begin position="223"/>
        <end position="245"/>
    </location>
</feature>
<reference evidence="9" key="1">
    <citation type="journal article" date="2020" name="Stud. Mycol.">
        <title>101 Dothideomycetes genomes: a test case for predicting lifestyles and emergence of pathogens.</title>
        <authorList>
            <person name="Haridas S."/>
            <person name="Albert R."/>
            <person name="Binder M."/>
            <person name="Bloem J."/>
            <person name="Labutti K."/>
            <person name="Salamov A."/>
            <person name="Andreopoulos B."/>
            <person name="Baker S."/>
            <person name="Barry K."/>
            <person name="Bills G."/>
            <person name="Bluhm B."/>
            <person name="Cannon C."/>
            <person name="Castanera R."/>
            <person name="Culley D."/>
            <person name="Daum C."/>
            <person name="Ezra D."/>
            <person name="Gonzalez J."/>
            <person name="Henrissat B."/>
            <person name="Kuo A."/>
            <person name="Liang C."/>
            <person name="Lipzen A."/>
            <person name="Lutzoni F."/>
            <person name="Magnuson J."/>
            <person name="Mondo S."/>
            <person name="Nolan M."/>
            <person name="Ohm R."/>
            <person name="Pangilinan J."/>
            <person name="Park H.-J."/>
            <person name="Ramirez L."/>
            <person name="Alfaro M."/>
            <person name="Sun H."/>
            <person name="Tritt A."/>
            <person name="Yoshinaga Y."/>
            <person name="Zwiers L.-H."/>
            <person name="Turgeon B."/>
            <person name="Goodwin S."/>
            <person name="Spatafora J."/>
            <person name="Crous P."/>
            <person name="Grigoriev I."/>
        </authorList>
    </citation>
    <scope>NUCLEOTIDE SEQUENCE</scope>
    <source>
        <strain evidence="9">CBS 107.79</strain>
    </source>
</reference>